<keyword evidence="4" id="KW-1185">Reference proteome</keyword>
<feature type="signal peptide" evidence="2">
    <location>
        <begin position="1"/>
        <end position="23"/>
    </location>
</feature>
<proteinExistence type="predicted"/>
<comment type="caution">
    <text evidence="3">The sequence shown here is derived from an EMBL/GenBank/DDBJ whole genome shotgun (WGS) entry which is preliminary data.</text>
</comment>
<dbReference type="Proteomes" id="UP000823388">
    <property type="component" value="Chromosome 5K"/>
</dbReference>
<feature type="compositionally biased region" description="Basic residues" evidence="1">
    <location>
        <begin position="138"/>
        <end position="153"/>
    </location>
</feature>
<accession>A0A8T0SMM2</accession>
<evidence type="ECO:0008006" key="5">
    <source>
        <dbReference type="Google" id="ProtNLM"/>
    </source>
</evidence>
<feature type="region of interest" description="Disordered" evidence="1">
    <location>
        <begin position="92"/>
        <end position="172"/>
    </location>
</feature>
<reference evidence="3" key="1">
    <citation type="submission" date="2020-05" db="EMBL/GenBank/DDBJ databases">
        <title>WGS assembly of Panicum virgatum.</title>
        <authorList>
            <person name="Lovell J.T."/>
            <person name="Jenkins J."/>
            <person name="Shu S."/>
            <person name="Juenger T.E."/>
            <person name="Schmutz J."/>
        </authorList>
    </citation>
    <scope>NUCLEOTIDE SEQUENCE</scope>
    <source>
        <strain evidence="3">AP13</strain>
    </source>
</reference>
<keyword evidence="2" id="KW-0732">Signal</keyword>
<sequence length="212" mass="24240">MCTPLRSCLAGNLLLLFPDLVLLQCELLFTTPRGTRRTRRDHRHRRLRLPHRLCRRLHLRLRHRPHLRVDVDVAVPGQVLLVHLRGDEEADGGEPVLQVRQPAPDGLQLLPLPRRDDRRLPRRAPDPGLRPQVDSVHRRVHVRVRRVPRRRVRQLPDAGHQADARRRRRRTLHPGVAALHLGDGAGTAARDAQHHVPADDHGGDPDSEPLFA</sequence>
<evidence type="ECO:0000256" key="2">
    <source>
        <dbReference type="SAM" id="SignalP"/>
    </source>
</evidence>
<protein>
    <recommendedName>
        <fullName evidence="5">Secreted protein</fullName>
    </recommendedName>
</protein>
<evidence type="ECO:0000313" key="4">
    <source>
        <dbReference type="Proteomes" id="UP000823388"/>
    </source>
</evidence>
<gene>
    <name evidence="3" type="ORF">PVAP13_5KG415907</name>
</gene>
<feature type="chain" id="PRO_5035784610" description="Secreted protein" evidence="2">
    <location>
        <begin position="24"/>
        <end position="212"/>
    </location>
</feature>
<organism evidence="3 4">
    <name type="scientific">Panicum virgatum</name>
    <name type="common">Blackwell switchgrass</name>
    <dbReference type="NCBI Taxonomy" id="38727"/>
    <lineage>
        <taxon>Eukaryota</taxon>
        <taxon>Viridiplantae</taxon>
        <taxon>Streptophyta</taxon>
        <taxon>Embryophyta</taxon>
        <taxon>Tracheophyta</taxon>
        <taxon>Spermatophyta</taxon>
        <taxon>Magnoliopsida</taxon>
        <taxon>Liliopsida</taxon>
        <taxon>Poales</taxon>
        <taxon>Poaceae</taxon>
        <taxon>PACMAD clade</taxon>
        <taxon>Panicoideae</taxon>
        <taxon>Panicodae</taxon>
        <taxon>Paniceae</taxon>
        <taxon>Panicinae</taxon>
        <taxon>Panicum</taxon>
        <taxon>Panicum sect. Hiantes</taxon>
    </lineage>
</organism>
<evidence type="ECO:0000313" key="3">
    <source>
        <dbReference type="EMBL" id="KAG2599840.1"/>
    </source>
</evidence>
<feature type="compositionally biased region" description="Basic and acidic residues" evidence="1">
    <location>
        <begin position="113"/>
        <end position="125"/>
    </location>
</feature>
<feature type="compositionally biased region" description="Basic and acidic residues" evidence="1">
    <location>
        <begin position="191"/>
        <end position="204"/>
    </location>
</feature>
<name>A0A8T0SMM2_PANVG</name>
<feature type="region of interest" description="Disordered" evidence="1">
    <location>
        <begin position="184"/>
        <end position="212"/>
    </location>
</feature>
<dbReference type="AlphaFoldDB" id="A0A8T0SMM2"/>
<evidence type="ECO:0000256" key="1">
    <source>
        <dbReference type="SAM" id="MobiDB-lite"/>
    </source>
</evidence>
<dbReference type="EMBL" id="CM029045">
    <property type="protein sequence ID" value="KAG2599840.1"/>
    <property type="molecule type" value="Genomic_DNA"/>
</dbReference>